<protein>
    <recommendedName>
        <fullName evidence="3">N-acetyltransferase domain-containing protein</fullName>
    </recommendedName>
</protein>
<dbReference type="Pfam" id="PF00583">
    <property type="entry name" value="Acetyltransf_1"/>
    <property type="match status" value="1"/>
</dbReference>
<dbReference type="Gene3D" id="3.20.20.140">
    <property type="entry name" value="Metal-dependent hydrolases"/>
    <property type="match status" value="1"/>
</dbReference>
<name>A0A8J4SW74_9STRA</name>
<evidence type="ECO:0000256" key="1">
    <source>
        <dbReference type="ARBA" id="ARBA00022679"/>
    </source>
</evidence>
<dbReference type="GO" id="GO:0016787">
    <property type="term" value="F:hydrolase activity"/>
    <property type="evidence" value="ECO:0007669"/>
    <property type="project" value="InterPro"/>
</dbReference>
<reference evidence="4" key="1">
    <citation type="journal article" date="2015" name="Genom Data">
        <title>Draft genome sequences of Phytophthora kernoviae and Phytophthora ramorum lineage EU2 from Scotland.</title>
        <authorList>
            <person name="Sambles C."/>
            <person name="Schlenzig A."/>
            <person name="O'Neill P."/>
            <person name="Grant M."/>
            <person name="Studholme D.J."/>
        </authorList>
    </citation>
    <scope>NUCLEOTIDE SEQUENCE</scope>
    <source>
        <strain evidence="4">00238/432</strain>
    </source>
</reference>
<sequence length="1246" mass="141347">MTVTSIMEQIRIIEYDPSYAAAVADMWNRSNESWGGGTNQRTEDTVRREMETSSNLYVFLAVHETEVVGFCSFAHYRYDENALYVPLLNVRPDYHGYKVGRNLILNAVRKTVEAGWPRLDLFTWAGNTKAVPMYKKCGFFWEKKDDNVHLMNFIPTILQTEALAPYFEELDWYADSTRELVIEPDGRRERGFDFFDYSWKKGDISLRAQFEKSGRGLTALETPDYEISTEIDDHDLVFGSAYKVRYRITNRSTSELKFEIKGQDNKNIRFALDVARTVASGETVIVEGEFHLDPVQEEQSQNKTHPVVTSTWLIGGKKAEFRMGVAPKFPAKINTALPVKELYTGIPAELYLNVENNFDSEAVFTFDLPEDAFLEWTEPSWVAVNGAFSLHMSKQENNMWIEYPGSVHTFWWTYPKLGKPFAEEFSKKKPREVKIYSEGENQVLEALYVSEDFPGLEIKSVAKLSANGIAEFHHEIGNTRSTELGEDMFLMTNFGFFGNRLILPYQGRYVDMGDAYSGDPSHWDSSQITENWLFCKEEYGACGIYWDPSLKLLRPEHTLGLQHELGRIQAGAVVRTKATVFALNTFAKWHDFRAFARKQPITVVPTLDNHLELELGGGNPFAQDVLTAELIERKMLPLAGQLELYVQNGGTPEHVAADMELTREQDLRSAKLEFSPEGKDATEERDLGWKVRAVYRGEDRIHERTALWYPQTGTAVDCIIEEGPAGPVYTVSNGVLSLAAAPGFGSVVHSLKYQGEEWLDSTYPEAAPRSWWNPWYGGLGVGIPGMNGFSRQLEQRSAAWTERKDEYGNVWKGIQITTRIEKHEANRGITVQQHYLMLPGVPVLCEMHSVTNDSGLALDYSLAEEHFFKPSPVFADGWLEHPEQGRYPLGKVDGYLQSKGFLRMGAVSRKDTLHAVNRYPNQNAAGFVNNVVLGHSVYHNLPLLNGETVKRRLNMPIIDIHIHLSDIDSFHRTAIDLSKVDYSAAGLKAEFDKNDVILGIGMGVTEQSKGAFPDSSSPNPMGLDLEESVPSFLMECVGINPNHLGGEHAQDELDRIEARLQAPEVAGIKLYAGYYHHYVYDKIYTPVYELAAKYNVPVVIHTGDTYSMNGLLKYAHPLTVDELAFQQRGVNFMICHLGDPWVMDAAEVVAKNPNVYADLSGLVVGDRPQFERFMNEPLFMDHFRRALVYSDHYEKMLFGTDWPLAPIDLYAEFVRRLVPEQHHEKVFYENAFGLFPRIKQRIADLG</sequence>
<proteinExistence type="predicted"/>
<evidence type="ECO:0000313" key="5">
    <source>
        <dbReference type="Proteomes" id="UP000702964"/>
    </source>
</evidence>
<accession>A0A8J4SW74</accession>
<dbReference type="Gene3D" id="3.40.630.30">
    <property type="match status" value="1"/>
</dbReference>
<dbReference type="InterPro" id="IPR016181">
    <property type="entry name" value="Acyl_CoA_acyltransferase"/>
</dbReference>
<dbReference type="SUPFAM" id="SSF51556">
    <property type="entry name" value="Metallo-dependent hydrolases"/>
    <property type="match status" value="1"/>
</dbReference>
<dbReference type="Proteomes" id="UP000702964">
    <property type="component" value="Unassembled WGS sequence"/>
</dbReference>
<dbReference type="InterPro" id="IPR050832">
    <property type="entry name" value="Bact_Acetyltransf"/>
</dbReference>
<evidence type="ECO:0000313" key="4">
    <source>
        <dbReference type="EMBL" id="KAF4325863.1"/>
    </source>
</evidence>
<dbReference type="GO" id="GO:0016747">
    <property type="term" value="F:acyltransferase activity, transferring groups other than amino-acyl groups"/>
    <property type="evidence" value="ECO:0007669"/>
    <property type="project" value="InterPro"/>
</dbReference>
<keyword evidence="1" id="KW-0808">Transferase</keyword>
<dbReference type="AlphaFoldDB" id="A0A8J4SW74"/>
<evidence type="ECO:0000259" key="3">
    <source>
        <dbReference type="PROSITE" id="PS51186"/>
    </source>
</evidence>
<dbReference type="CDD" id="cd04301">
    <property type="entry name" value="NAT_SF"/>
    <property type="match status" value="1"/>
</dbReference>
<dbReference type="InterPro" id="IPR000182">
    <property type="entry name" value="GNAT_dom"/>
</dbReference>
<feature type="domain" description="N-acetyltransferase" evidence="3">
    <location>
        <begin position="10"/>
        <end position="161"/>
    </location>
</feature>
<dbReference type="InterPro" id="IPR006680">
    <property type="entry name" value="Amidohydro-rel"/>
</dbReference>
<dbReference type="SUPFAM" id="SSF55729">
    <property type="entry name" value="Acyl-CoA N-acyltransferases (Nat)"/>
    <property type="match status" value="1"/>
</dbReference>
<dbReference type="PANTHER" id="PTHR43877">
    <property type="entry name" value="AMINOALKYLPHOSPHONATE N-ACETYLTRANSFERASE-RELATED-RELATED"/>
    <property type="match status" value="1"/>
</dbReference>
<dbReference type="CDD" id="cd01292">
    <property type="entry name" value="metallo-dependent_hydrolases"/>
    <property type="match status" value="1"/>
</dbReference>
<keyword evidence="2" id="KW-0012">Acyltransferase</keyword>
<comment type="caution">
    <text evidence="4">The sequence shown here is derived from an EMBL/GenBank/DDBJ whole genome shotgun (WGS) entry which is preliminary data.</text>
</comment>
<evidence type="ECO:0000256" key="2">
    <source>
        <dbReference type="ARBA" id="ARBA00023315"/>
    </source>
</evidence>
<dbReference type="Pfam" id="PF04909">
    <property type="entry name" value="Amidohydro_2"/>
    <property type="match status" value="1"/>
</dbReference>
<organism evidence="4 5">
    <name type="scientific">Phytophthora kernoviae 00238/432</name>
    <dbReference type="NCBI Taxonomy" id="1284355"/>
    <lineage>
        <taxon>Eukaryota</taxon>
        <taxon>Sar</taxon>
        <taxon>Stramenopiles</taxon>
        <taxon>Oomycota</taxon>
        <taxon>Peronosporomycetes</taxon>
        <taxon>Peronosporales</taxon>
        <taxon>Peronosporaceae</taxon>
        <taxon>Phytophthora</taxon>
    </lineage>
</organism>
<dbReference type="PROSITE" id="PS51186">
    <property type="entry name" value="GNAT"/>
    <property type="match status" value="1"/>
</dbReference>
<reference evidence="4" key="2">
    <citation type="submission" date="2020-02" db="EMBL/GenBank/DDBJ databases">
        <authorList>
            <person name="Studholme D.J."/>
        </authorList>
    </citation>
    <scope>NUCLEOTIDE SEQUENCE</scope>
    <source>
        <strain evidence="4">00238/432</strain>
    </source>
</reference>
<gene>
    <name evidence="4" type="ORF">G195_000546</name>
</gene>
<dbReference type="EMBL" id="AOFI03000002">
    <property type="protein sequence ID" value="KAF4325863.1"/>
    <property type="molecule type" value="Genomic_DNA"/>
</dbReference>
<dbReference type="InterPro" id="IPR032466">
    <property type="entry name" value="Metal_Hydrolase"/>
</dbReference>